<dbReference type="GO" id="GO:1905515">
    <property type="term" value="P:non-motile cilium assembly"/>
    <property type="evidence" value="ECO:0007669"/>
    <property type="project" value="TreeGrafter"/>
</dbReference>
<dbReference type="Proteomes" id="UP000693946">
    <property type="component" value="Linkage Group LG16"/>
</dbReference>
<dbReference type="PANTHER" id="PTHR31935:SF1">
    <property type="entry name" value="COILED-COIL DOMAIN-CONTAINING PROTEIN 13"/>
    <property type="match status" value="1"/>
</dbReference>
<gene>
    <name evidence="3" type="ORF">JOB18_003115</name>
</gene>
<feature type="coiled-coil region" evidence="1">
    <location>
        <begin position="59"/>
        <end position="145"/>
    </location>
</feature>
<feature type="coiled-coil region" evidence="1">
    <location>
        <begin position="291"/>
        <end position="346"/>
    </location>
</feature>
<dbReference type="PANTHER" id="PTHR31935">
    <property type="entry name" value="COILED-COIL DOMAIN-CONTAINING PROTEIN 13"/>
    <property type="match status" value="1"/>
</dbReference>
<accession>A0AAV6RZK3</accession>
<evidence type="ECO:0000313" key="4">
    <source>
        <dbReference type="Proteomes" id="UP000693946"/>
    </source>
</evidence>
<sequence>MDPDELNDLRLQFQALQQQQEKRKLGWIKKKAPNKPDAGGEDLNLLQQGFQAEIQPGNDKSRQHEIENLQDQLRRLQGENERLLQLVSEKDSKIKNLKNQKEVERESLAVLGQPSLSGDVAAAKIVELSKKVRELTAEVEQEKMKSKQSGNRIKGLEKELQSALVHCPPEKHAKSQKEKELSEDCEQENPLVKSLQEKLAAAQLKVTEYRNQLQSVKQELKVAQKVLISEVGEGVNMQQLLNSPTSFRGRSQQILALQTRVRDLEQQLNHSGKRKQSCVEDRNLIHIRTMEEKKKEVLERIQADHAALQKNHEDLKKKLEASKARNKSLNDEIKILKVQISTLLDKNKHDDELVDSLLKQQTQMQEVLKQFSQQHSDQDTERQQLIKEAAENNTLIQKLMQTAAEKETQNKELREEIRQLAISHLLQEEGMGETNNSSSFSSELQVTDPGEAAGENPSSSSSEEEDMMFLHTQPD</sequence>
<feature type="coiled-coil region" evidence="1">
    <location>
        <begin position="192"/>
        <end position="226"/>
    </location>
</feature>
<dbReference type="AlphaFoldDB" id="A0AAV6RZK3"/>
<dbReference type="InterPro" id="IPR038929">
    <property type="entry name" value="CCDC13"/>
</dbReference>
<feature type="compositionally biased region" description="Polar residues" evidence="2">
    <location>
        <begin position="433"/>
        <end position="445"/>
    </location>
</feature>
<evidence type="ECO:0000256" key="2">
    <source>
        <dbReference type="SAM" id="MobiDB-lite"/>
    </source>
</evidence>
<evidence type="ECO:0000313" key="3">
    <source>
        <dbReference type="EMBL" id="KAG7509730.1"/>
    </source>
</evidence>
<reference evidence="3 4" key="1">
    <citation type="journal article" date="2021" name="Sci. Rep.">
        <title>Chromosome anchoring in Senegalese sole (Solea senegalensis) reveals sex-associated markers and genome rearrangements in flatfish.</title>
        <authorList>
            <person name="Guerrero-Cozar I."/>
            <person name="Gomez-Garrido J."/>
            <person name="Berbel C."/>
            <person name="Martinez-Blanch J.F."/>
            <person name="Alioto T."/>
            <person name="Claros M.G."/>
            <person name="Gagnaire P.A."/>
            <person name="Manchado M."/>
        </authorList>
    </citation>
    <scope>NUCLEOTIDE SEQUENCE [LARGE SCALE GENOMIC DNA]</scope>
    <source>
        <strain evidence="3">Sse05_10M</strain>
    </source>
</reference>
<keyword evidence="4" id="KW-1185">Reference proteome</keyword>
<feature type="region of interest" description="Disordered" evidence="2">
    <location>
        <begin position="428"/>
        <end position="475"/>
    </location>
</feature>
<organism evidence="3 4">
    <name type="scientific">Solea senegalensis</name>
    <name type="common">Senegalese sole</name>
    <dbReference type="NCBI Taxonomy" id="28829"/>
    <lineage>
        <taxon>Eukaryota</taxon>
        <taxon>Metazoa</taxon>
        <taxon>Chordata</taxon>
        <taxon>Craniata</taxon>
        <taxon>Vertebrata</taxon>
        <taxon>Euteleostomi</taxon>
        <taxon>Actinopterygii</taxon>
        <taxon>Neopterygii</taxon>
        <taxon>Teleostei</taxon>
        <taxon>Neoteleostei</taxon>
        <taxon>Acanthomorphata</taxon>
        <taxon>Carangaria</taxon>
        <taxon>Pleuronectiformes</taxon>
        <taxon>Pleuronectoidei</taxon>
        <taxon>Soleidae</taxon>
        <taxon>Solea</taxon>
    </lineage>
</organism>
<feature type="coiled-coil region" evidence="1">
    <location>
        <begin position="396"/>
        <end position="423"/>
    </location>
</feature>
<dbReference type="EMBL" id="JAGKHQ010000008">
    <property type="protein sequence ID" value="KAG7509730.1"/>
    <property type="molecule type" value="Genomic_DNA"/>
</dbReference>
<evidence type="ECO:0008006" key="5">
    <source>
        <dbReference type="Google" id="ProtNLM"/>
    </source>
</evidence>
<protein>
    <recommendedName>
        <fullName evidence="5">Coiled-coil domain-containing protein 13</fullName>
    </recommendedName>
</protein>
<dbReference type="GO" id="GO:0034451">
    <property type="term" value="C:centriolar satellite"/>
    <property type="evidence" value="ECO:0007669"/>
    <property type="project" value="TreeGrafter"/>
</dbReference>
<dbReference type="GO" id="GO:0031122">
    <property type="term" value="P:cytoplasmic microtubule organization"/>
    <property type="evidence" value="ECO:0007669"/>
    <property type="project" value="TreeGrafter"/>
</dbReference>
<proteinExistence type="predicted"/>
<comment type="caution">
    <text evidence="3">The sequence shown here is derived from an EMBL/GenBank/DDBJ whole genome shotgun (WGS) entry which is preliminary data.</text>
</comment>
<keyword evidence="1" id="KW-0175">Coiled coil</keyword>
<evidence type="ECO:0000256" key="1">
    <source>
        <dbReference type="SAM" id="Coils"/>
    </source>
</evidence>
<name>A0AAV6RZK3_SOLSE</name>